<dbReference type="PANTHER" id="PTHR43736:SF1">
    <property type="entry name" value="DIHYDRONEOPTERIN TRIPHOSPHATE DIPHOSPHATASE"/>
    <property type="match status" value="1"/>
</dbReference>
<gene>
    <name evidence="5" type="ORF">SAMN03080599_00903</name>
</gene>
<dbReference type="InterPro" id="IPR015797">
    <property type="entry name" value="NUDIX_hydrolase-like_dom_sf"/>
</dbReference>
<evidence type="ECO:0000313" key="6">
    <source>
        <dbReference type="Proteomes" id="UP000199208"/>
    </source>
</evidence>
<name>A0A1G5RU86_9FIRM</name>
<dbReference type="InterPro" id="IPR000086">
    <property type="entry name" value="NUDIX_hydrolase_dom"/>
</dbReference>
<organism evidence="5 6">
    <name type="scientific">Acidaminobacter hydrogenoformans DSM 2784</name>
    <dbReference type="NCBI Taxonomy" id="1120920"/>
    <lineage>
        <taxon>Bacteria</taxon>
        <taxon>Bacillati</taxon>
        <taxon>Bacillota</taxon>
        <taxon>Clostridia</taxon>
        <taxon>Peptostreptococcales</taxon>
        <taxon>Acidaminobacteraceae</taxon>
        <taxon>Acidaminobacter</taxon>
    </lineage>
</organism>
<evidence type="ECO:0000256" key="1">
    <source>
        <dbReference type="ARBA" id="ARBA00005582"/>
    </source>
</evidence>
<dbReference type="PANTHER" id="PTHR43736">
    <property type="entry name" value="ADP-RIBOSE PYROPHOSPHATASE"/>
    <property type="match status" value="1"/>
</dbReference>
<feature type="domain" description="Nudix hydrolase" evidence="4">
    <location>
        <begin position="7"/>
        <end position="141"/>
    </location>
</feature>
<dbReference type="PRINTS" id="PR00502">
    <property type="entry name" value="NUDIXFAMILY"/>
</dbReference>
<accession>A0A1G5RU86</accession>
<evidence type="ECO:0000259" key="4">
    <source>
        <dbReference type="PROSITE" id="PS51462"/>
    </source>
</evidence>
<evidence type="ECO:0000256" key="2">
    <source>
        <dbReference type="ARBA" id="ARBA00022801"/>
    </source>
</evidence>
<dbReference type="STRING" id="1120920.SAMN03080599_00903"/>
<dbReference type="InterPro" id="IPR020476">
    <property type="entry name" value="Nudix_hydrolase"/>
</dbReference>
<sequence>MIQDQRQQEVGFGIALRAAILAEGKILLLLRSRPSKGETGYWELPGGRMNLGECYEEAVKREVYEETGLKISVVKPLTVYDSKRDKDTQVIGIIFLCALDASNPKVQLSSEHLDSMWVSLEDLGTIKVIPGLSREAQLWEL</sequence>
<proteinExistence type="inferred from homology"/>
<dbReference type="SUPFAM" id="SSF55811">
    <property type="entry name" value="Nudix"/>
    <property type="match status" value="1"/>
</dbReference>
<keyword evidence="6" id="KW-1185">Reference proteome</keyword>
<evidence type="ECO:0000256" key="3">
    <source>
        <dbReference type="RuleBase" id="RU003476"/>
    </source>
</evidence>
<dbReference type="PROSITE" id="PS00893">
    <property type="entry name" value="NUDIX_BOX"/>
    <property type="match status" value="1"/>
</dbReference>
<dbReference type="Proteomes" id="UP000199208">
    <property type="component" value="Unassembled WGS sequence"/>
</dbReference>
<protein>
    <submittedName>
        <fullName evidence="5">8-oxo-dGTP diphosphatase</fullName>
    </submittedName>
</protein>
<dbReference type="InterPro" id="IPR020084">
    <property type="entry name" value="NUDIX_hydrolase_CS"/>
</dbReference>
<dbReference type="PROSITE" id="PS51462">
    <property type="entry name" value="NUDIX"/>
    <property type="match status" value="1"/>
</dbReference>
<dbReference type="CDD" id="cd04699">
    <property type="entry name" value="NUDIX_MutT_Nudt1"/>
    <property type="match status" value="1"/>
</dbReference>
<reference evidence="5 6" key="1">
    <citation type="submission" date="2016-10" db="EMBL/GenBank/DDBJ databases">
        <authorList>
            <person name="de Groot N.N."/>
        </authorList>
    </citation>
    <scope>NUCLEOTIDE SEQUENCE [LARGE SCALE GENOMIC DNA]</scope>
    <source>
        <strain evidence="5 6">DSM 2784</strain>
    </source>
</reference>
<dbReference type="EMBL" id="FMWL01000003">
    <property type="protein sequence ID" value="SCZ77705.1"/>
    <property type="molecule type" value="Genomic_DNA"/>
</dbReference>
<dbReference type="Pfam" id="PF00293">
    <property type="entry name" value="NUDIX"/>
    <property type="match status" value="1"/>
</dbReference>
<comment type="similarity">
    <text evidence="1 3">Belongs to the Nudix hydrolase family.</text>
</comment>
<evidence type="ECO:0000313" key="5">
    <source>
        <dbReference type="EMBL" id="SCZ77705.1"/>
    </source>
</evidence>
<dbReference type="RefSeq" id="WP_092589698.1">
    <property type="nucleotide sequence ID" value="NZ_FMWL01000003.1"/>
</dbReference>
<dbReference type="Gene3D" id="3.90.79.10">
    <property type="entry name" value="Nucleoside Triphosphate Pyrophosphohydrolase"/>
    <property type="match status" value="1"/>
</dbReference>
<dbReference type="GO" id="GO:0016787">
    <property type="term" value="F:hydrolase activity"/>
    <property type="evidence" value="ECO:0007669"/>
    <property type="project" value="UniProtKB-KW"/>
</dbReference>
<dbReference type="AlphaFoldDB" id="A0A1G5RU86"/>
<keyword evidence="2 3" id="KW-0378">Hydrolase</keyword>
<dbReference type="OrthoDB" id="9787476at2"/>